<dbReference type="Proteomes" id="UP000271098">
    <property type="component" value="Unassembled WGS sequence"/>
</dbReference>
<keyword evidence="2" id="KW-1185">Reference proteome</keyword>
<dbReference type="AlphaFoldDB" id="A0A183EDJ4"/>
<proteinExistence type="predicted"/>
<evidence type="ECO:0000313" key="2">
    <source>
        <dbReference type="Proteomes" id="UP000271098"/>
    </source>
</evidence>
<reference evidence="3" key="1">
    <citation type="submission" date="2016-06" db="UniProtKB">
        <authorList>
            <consortium name="WormBaseParasite"/>
        </authorList>
    </citation>
    <scope>IDENTIFICATION</scope>
</reference>
<evidence type="ECO:0000313" key="1">
    <source>
        <dbReference type="EMBL" id="VDN33010.1"/>
    </source>
</evidence>
<evidence type="ECO:0000313" key="3">
    <source>
        <dbReference type="WBParaSite" id="GPUH_0001906001-mRNA-1"/>
    </source>
</evidence>
<dbReference type="OrthoDB" id="18193at2759"/>
<dbReference type="WBParaSite" id="GPUH_0001906001-mRNA-1">
    <property type="protein sequence ID" value="GPUH_0001906001-mRNA-1"/>
    <property type="gene ID" value="GPUH_0001906001"/>
</dbReference>
<protein>
    <submittedName>
        <fullName evidence="3">Ornithine decarboxylase</fullName>
    </submittedName>
</protein>
<sequence>MKFSTTVFASRFGYCYFFVPRGHDIMLAYKQYQKKASTALAASESNFRKCNSDSFVIAPSPVLEAMYQANVVALSPFTEGAYDFAKYNAKMRKVDPVKYSGYGCTLENNDYEPNWTLAHCYNGILDIGVVLQLSIYLTSASLSVGQLADDLDDRFISCSVFQLFHFQAFGSFAVPECNFCLLWIISFQATPFLGHDEIFLCLRRMWTYLLGWLSY</sequence>
<dbReference type="EMBL" id="UYRT01087799">
    <property type="protein sequence ID" value="VDN33010.1"/>
    <property type="molecule type" value="Genomic_DNA"/>
</dbReference>
<accession>A0A183EDJ4</accession>
<gene>
    <name evidence="1" type="ORF">GPUH_LOCUS19035</name>
</gene>
<name>A0A183EDJ4_9BILA</name>
<organism evidence="3">
    <name type="scientific">Gongylonema pulchrum</name>
    <dbReference type="NCBI Taxonomy" id="637853"/>
    <lineage>
        <taxon>Eukaryota</taxon>
        <taxon>Metazoa</taxon>
        <taxon>Ecdysozoa</taxon>
        <taxon>Nematoda</taxon>
        <taxon>Chromadorea</taxon>
        <taxon>Rhabditida</taxon>
        <taxon>Spirurina</taxon>
        <taxon>Spiruromorpha</taxon>
        <taxon>Spiruroidea</taxon>
        <taxon>Gongylonematidae</taxon>
        <taxon>Gongylonema</taxon>
    </lineage>
</organism>
<reference evidence="1 2" key="2">
    <citation type="submission" date="2018-11" db="EMBL/GenBank/DDBJ databases">
        <authorList>
            <consortium name="Pathogen Informatics"/>
        </authorList>
    </citation>
    <scope>NUCLEOTIDE SEQUENCE [LARGE SCALE GENOMIC DNA]</scope>
</reference>